<reference evidence="2" key="1">
    <citation type="submission" date="2013-10" db="EMBL/GenBank/DDBJ databases">
        <title>Genomic analysis of the causative agents of coccidiosis in chickens.</title>
        <authorList>
            <person name="Reid A.J."/>
            <person name="Blake D."/>
            <person name="Billington K."/>
            <person name="Browne H."/>
            <person name="Dunn M."/>
            <person name="Hung S."/>
            <person name="Kawahara F."/>
            <person name="Miranda-Saavedra D."/>
            <person name="Mourier T."/>
            <person name="Nagra H."/>
            <person name="Otto T.D."/>
            <person name="Rawlings N."/>
            <person name="Sanchez A."/>
            <person name="Sanders M."/>
            <person name="Subramaniam C."/>
            <person name="Tay Y."/>
            <person name="Dear P."/>
            <person name="Doerig C."/>
            <person name="Gruber A."/>
            <person name="Parkinson J."/>
            <person name="Shirley M."/>
            <person name="Wan K.L."/>
            <person name="Berriman M."/>
            <person name="Tomley F."/>
            <person name="Pain A."/>
        </authorList>
    </citation>
    <scope>NUCLEOTIDE SEQUENCE [LARGE SCALE GENOMIC DNA]</scope>
    <source>
        <strain evidence="2">Weybridge</strain>
    </source>
</reference>
<evidence type="ECO:0000313" key="3">
    <source>
        <dbReference type="Proteomes" id="UP000030763"/>
    </source>
</evidence>
<name>U6M437_EIMMA</name>
<gene>
    <name evidence="2" type="ORF">EMWEY_00003190</name>
</gene>
<proteinExistence type="predicted"/>
<keyword evidence="3" id="KW-1185">Reference proteome</keyword>
<feature type="coiled-coil region" evidence="1">
    <location>
        <begin position="49"/>
        <end position="83"/>
    </location>
</feature>
<evidence type="ECO:0000256" key="1">
    <source>
        <dbReference type="SAM" id="Coils"/>
    </source>
</evidence>
<dbReference type="SUPFAM" id="SSF57997">
    <property type="entry name" value="Tropomyosin"/>
    <property type="match status" value="1"/>
</dbReference>
<dbReference type="GeneID" id="25334305"/>
<keyword evidence="1" id="KW-0175">Coiled coil</keyword>
<protein>
    <submittedName>
        <fullName evidence="2">Uncharacterized protein</fullName>
    </submittedName>
</protein>
<dbReference type="RefSeq" id="XP_013333106.1">
    <property type="nucleotide sequence ID" value="XM_013477652.1"/>
</dbReference>
<reference evidence="2" key="2">
    <citation type="submission" date="2013-10" db="EMBL/GenBank/DDBJ databases">
        <authorList>
            <person name="Aslett M."/>
        </authorList>
    </citation>
    <scope>NUCLEOTIDE SEQUENCE [LARGE SCALE GENOMIC DNA]</scope>
    <source>
        <strain evidence="2">Weybridge</strain>
    </source>
</reference>
<dbReference type="AlphaFoldDB" id="U6M437"/>
<dbReference type="Proteomes" id="UP000030763">
    <property type="component" value="Unassembled WGS sequence"/>
</dbReference>
<dbReference type="VEuPathDB" id="ToxoDB:EMWEY_00003190"/>
<dbReference type="EMBL" id="HG718947">
    <property type="protein sequence ID" value="CDJ56455.1"/>
    <property type="molecule type" value="Genomic_DNA"/>
</dbReference>
<accession>U6M437</accession>
<organism evidence="2 3">
    <name type="scientific">Eimeria maxima</name>
    <name type="common">Coccidian parasite</name>
    <dbReference type="NCBI Taxonomy" id="5804"/>
    <lineage>
        <taxon>Eukaryota</taxon>
        <taxon>Sar</taxon>
        <taxon>Alveolata</taxon>
        <taxon>Apicomplexa</taxon>
        <taxon>Conoidasida</taxon>
        <taxon>Coccidia</taxon>
        <taxon>Eucoccidiorida</taxon>
        <taxon>Eimeriorina</taxon>
        <taxon>Eimeriidae</taxon>
        <taxon>Eimeria</taxon>
    </lineage>
</organism>
<dbReference type="Gene3D" id="1.10.287.1490">
    <property type="match status" value="1"/>
</dbReference>
<sequence>MDNSHLDFGLHIETARLQEFLGQLLRSQETIQKRQDDLASALDELLKRLASGEDGMREQQQALQKLQDDTERLSERLEALDKLRIGEKMERYDNDHNDIKSFQSQISLLDTKIKSQGAAASNLQGRVMDVENKQSNLDDQFKEMVPEFRSLKASQAAATVQCQETQARCAEVERRQDELVNSVENKYENLWKGVEHSLEAISTAELQKYQSDIEALSGKVEKRMNVVICMTTLEGI</sequence>
<dbReference type="OrthoDB" id="345793at2759"/>
<evidence type="ECO:0000313" key="2">
    <source>
        <dbReference type="EMBL" id="CDJ56455.1"/>
    </source>
</evidence>